<protein>
    <submittedName>
        <fullName evidence="2">PadR family transcriptional regulator</fullName>
    </submittedName>
</protein>
<dbReference type="EMBL" id="CP119108">
    <property type="protein sequence ID" value="WEG09084.1"/>
    <property type="molecule type" value="Genomic_DNA"/>
</dbReference>
<dbReference type="RefSeq" id="WP_275278408.1">
    <property type="nucleotide sequence ID" value="NZ_CP119108.1"/>
</dbReference>
<dbReference type="PANTHER" id="PTHR43252">
    <property type="entry name" value="TRANSCRIPTIONAL REGULATOR YQJI"/>
    <property type="match status" value="1"/>
</dbReference>
<dbReference type="Gene3D" id="1.10.10.10">
    <property type="entry name" value="Winged helix-like DNA-binding domain superfamily/Winged helix DNA-binding domain"/>
    <property type="match status" value="1"/>
</dbReference>
<proteinExistence type="predicted"/>
<feature type="domain" description="Transcription regulator PadR N-terminal" evidence="1">
    <location>
        <begin position="12"/>
        <end position="87"/>
    </location>
</feature>
<dbReference type="InterPro" id="IPR036388">
    <property type="entry name" value="WH-like_DNA-bd_sf"/>
</dbReference>
<keyword evidence="3" id="KW-1185">Reference proteome</keyword>
<organism evidence="2 3">
    <name type="scientific">Microbacterium horticulturae</name>
    <dbReference type="NCBI Taxonomy" id="3028316"/>
    <lineage>
        <taxon>Bacteria</taxon>
        <taxon>Bacillati</taxon>
        <taxon>Actinomycetota</taxon>
        <taxon>Actinomycetes</taxon>
        <taxon>Micrococcales</taxon>
        <taxon>Microbacteriaceae</taxon>
        <taxon>Microbacterium</taxon>
    </lineage>
</organism>
<evidence type="ECO:0000313" key="2">
    <source>
        <dbReference type="EMBL" id="WEG09084.1"/>
    </source>
</evidence>
<evidence type="ECO:0000313" key="3">
    <source>
        <dbReference type="Proteomes" id="UP001214553"/>
    </source>
</evidence>
<name>A0ABY8BY08_9MICO</name>
<dbReference type="Proteomes" id="UP001214553">
    <property type="component" value="Chromosome"/>
</dbReference>
<reference evidence="2 3" key="1">
    <citation type="submission" date="2023-03" db="EMBL/GenBank/DDBJ databases">
        <title>Genome sequence of Microbacterium sp. KACC 23027.</title>
        <authorList>
            <person name="Kim S."/>
            <person name="Heo J."/>
            <person name="Kwon S.-W."/>
        </authorList>
    </citation>
    <scope>NUCLEOTIDE SEQUENCE [LARGE SCALE GENOMIC DNA]</scope>
    <source>
        <strain evidence="2 3">KACC 23027</strain>
    </source>
</reference>
<dbReference type="SUPFAM" id="SSF46785">
    <property type="entry name" value="Winged helix' DNA-binding domain"/>
    <property type="match status" value="1"/>
</dbReference>
<dbReference type="InterPro" id="IPR005149">
    <property type="entry name" value="Tscrpt_reg_PadR_N"/>
</dbReference>
<dbReference type="Pfam" id="PF03551">
    <property type="entry name" value="PadR"/>
    <property type="match status" value="1"/>
</dbReference>
<evidence type="ECO:0000259" key="1">
    <source>
        <dbReference type="Pfam" id="PF03551"/>
    </source>
</evidence>
<accession>A0ABY8BY08</accession>
<dbReference type="InterPro" id="IPR036390">
    <property type="entry name" value="WH_DNA-bd_sf"/>
</dbReference>
<sequence>MDAVLTPLGVLVLALLREGDMHPYEMMRLLRQRREDRMVKITNGTFYHTVSRLEQQGLIAEVGVDRDGNRPERTTYTLTGAGPVALEDWVRLHLGRGDDTQKYRVALSEAHNLDRAEAIELLTAHRDALAAEYAAMASGLHNARARPVSEQYLIELDRYAALLRADLDWTDSLLARMASEDFPWGVGALTPENRAVHEAMRKAAQQ</sequence>
<dbReference type="PANTHER" id="PTHR43252:SF7">
    <property type="entry name" value="TRANSCRIPTIONAL REGULATOR YQJI"/>
    <property type="match status" value="1"/>
</dbReference>
<gene>
    <name evidence="2" type="ORF">PU630_00540</name>
</gene>